<comment type="caution">
    <text evidence="1">The sequence shown here is derived from an EMBL/GenBank/DDBJ whole genome shotgun (WGS) entry which is preliminary data.</text>
</comment>
<gene>
    <name evidence="1" type="ORF">S01H1_25452</name>
</gene>
<sequence>EKRHFDFDGNLKERDIERQKEIEETLNCQFLRIKDWR</sequence>
<protein>
    <submittedName>
        <fullName evidence="1">Uncharacterized protein</fullName>
    </submittedName>
</protein>
<evidence type="ECO:0000313" key="1">
    <source>
        <dbReference type="EMBL" id="GAF89768.1"/>
    </source>
</evidence>
<organism evidence="1">
    <name type="scientific">marine sediment metagenome</name>
    <dbReference type="NCBI Taxonomy" id="412755"/>
    <lineage>
        <taxon>unclassified sequences</taxon>
        <taxon>metagenomes</taxon>
        <taxon>ecological metagenomes</taxon>
    </lineage>
</organism>
<dbReference type="EMBL" id="BARS01015377">
    <property type="protein sequence ID" value="GAF89768.1"/>
    <property type="molecule type" value="Genomic_DNA"/>
</dbReference>
<dbReference type="AlphaFoldDB" id="X0T8D5"/>
<proteinExistence type="predicted"/>
<accession>X0T8D5</accession>
<name>X0T8D5_9ZZZZ</name>
<feature type="non-terminal residue" evidence="1">
    <location>
        <position position="1"/>
    </location>
</feature>
<reference evidence="1" key="1">
    <citation type="journal article" date="2014" name="Front. Microbiol.">
        <title>High frequency of phylogenetically diverse reductive dehalogenase-homologous genes in deep subseafloor sedimentary metagenomes.</title>
        <authorList>
            <person name="Kawai M."/>
            <person name="Futagami T."/>
            <person name="Toyoda A."/>
            <person name="Takaki Y."/>
            <person name="Nishi S."/>
            <person name="Hori S."/>
            <person name="Arai W."/>
            <person name="Tsubouchi T."/>
            <person name="Morono Y."/>
            <person name="Uchiyama I."/>
            <person name="Ito T."/>
            <person name="Fujiyama A."/>
            <person name="Inagaki F."/>
            <person name="Takami H."/>
        </authorList>
    </citation>
    <scope>NUCLEOTIDE SEQUENCE</scope>
    <source>
        <strain evidence="1">Expedition CK06-06</strain>
    </source>
</reference>